<reference evidence="2" key="1">
    <citation type="submission" date="2024-05" db="EMBL/GenBank/DDBJ databases">
        <title>Whole genome shotgun sequence of Streptomyces daghestanicus NBRC 12762.</title>
        <authorList>
            <person name="Komaki H."/>
            <person name="Tamura T."/>
        </authorList>
    </citation>
    <scope>NUCLEOTIDE SEQUENCE</scope>
    <source>
        <strain evidence="2">NBRC 12762</strain>
    </source>
</reference>
<sequence>MAKPVPTARCAGFPPVPSTRGGFPLRVRRTAAGRSGELGQDVAHIAERGVHTVDAGDGERDQDDLIDAGLVVGAEPAATSPGLPYRETRSSTSSRADPTGSDT</sequence>
<dbReference type="EMBL" id="BNDX01000016">
    <property type="protein sequence ID" value="GHI34170.1"/>
    <property type="molecule type" value="Genomic_DNA"/>
</dbReference>
<organism evidence="2 3">
    <name type="scientific">Streptomyces daghestanicus</name>
    <dbReference type="NCBI Taxonomy" id="66885"/>
    <lineage>
        <taxon>Bacteria</taxon>
        <taxon>Bacillati</taxon>
        <taxon>Actinomycetota</taxon>
        <taxon>Actinomycetes</taxon>
        <taxon>Kitasatosporales</taxon>
        <taxon>Streptomycetaceae</taxon>
        <taxon>Streptomyces</taxon>
    </lineage>
</organism>
<accession>A0ABQ3QA77</accession>
<feature type="compositionally biased region" description="Polar residues" evidence="1">
    <location>
        <begin position="90"/>
        <end position="103"/>
    </location>
</feature>
<gene>
    <name evidence="2" type="ORF">Sdagh_59000</name>
</gene>
<evidence type="ECO:0000313" key="3">
    <source>
        <dbReference type="Proteomes" id="UP001052655"/>
    </source>
</evidence>
<protein>
    <submittedName>
        <fullName evidence="2">Uncharacterized protein</fullName>
    </submittedName>
</protein>
<evidence type="ECO:0000256" key="1">
    <source>
        <dbReference type="SAM" id="MobiDB-lite"/>
    </source>
</evidence>
<keyword evidence="3" id="KW-1185">Reference proteome</keyword>
<comment type="caution">
    <text evidence="2">The sequence shown here is derived from an EMBL/GenBank/DDBJ whole genome shotgun (WGS) entry which is preliminary data.</text>
</comment>
<dbReference type="Proteomes" id="UP001052655">
    <property type="component" value="Unassembled WGS sequence"/>
</dbReference>
<proteinExistence type="predicted"/>
<feature type="region of interest" description="Disordered" evidence="1">
    <location>
        <begin position="1"/>
        <end position="22"/>
    </location>
</feature>
<evidence type="ECO:0000313" key="2">
    <source>
        <dbReference type="EMBL" id="GHI34170.1"/>
    </source>
</evidence>
<name>A0ABQ3QA77_9ACTN</name>
<feature type="region of interest" description="Disordered" evidence="1">
    <location>
        <begin position="74"/>
        <end position="103"/>
    </location>
</feature>